<dbReference type="EMBL" id="ON624112">
    <property type="protein sequence ID" value="UTQ78267.1"/>
    <property type="molecule type" value="Genomic_DNA"/>
</dbReference>
<dbReference type="InterPro" id="IPR038681">
    <property type="entry name" value="Phage_tail_NK_sf"/>
</dbReference>
<protein>
    <submittedName>
        <fullName evidence="2">Tail needle and knob protein</fullName>
    </submittedName>
</protein>
<name>A0A9E7NLR3_9CAUD</name>
<reference evidence="2" key="1">
    <citation type="submission" date="2022-05" db="EMBL/GenBank/DDBJ databases">
        <authorList>
            <person name="Tikunov A."/>
            <person name="Kozlova Y."/>
            <person name="Morozova V."/>
            <person name="Jdeed G."/>
            <person name="Bardasheva A."/>
            <person name="Tikunova N."/>
        </authorList>
    </citation>
    <scope>NUCLEOTIDE SEQUENCE</scope>
</reference>
<dbReference type="Pfam" id="PF16532">
    <property type="entry name" value="Phage_tail_NK"/>
    <property type="match status" value="1"/>
</dbReference>
<dbReference type="Gene3D" id="2.60.120.1120">
    <property type="entry name" value="Sf6-type phage tail needle knob"/>
    <property type="match status" value="1"/>
</dbReference>
<evidence type="ECO:0000313" key="3">
    <source>
        <dbReference type="Proteomes" id="UP001060037"/>
    </source>
</evidence>
<evidence type="ECO:0000313" key="2">
    <source>
        <dbReference type="EMBL" id="UTQ78267.1"/>
    </source>
</evidence>
<feature type="domain" description="Sf6-type phage tail needle knob" evidence="1">
    <location>
        <begin position="18"/>
        <end position="164"/>
    </location>
</feature>
<dbReference type="Proteomes" id="UP001060037">
    <property type="component" value="Segment"/>
</dbReference>
<organism evidence="2 3">
    <name type="scientific">Aeromonas phage Aer_P220</name>
    <dbReference type="NCBI Taxonomy" id="2951227"/>
    <lineage>
        <taxon>Viruses</taxon>
        <taxon>Duplodnaviria</taxon>
        <taxon>Heunggongvirae</taxon>
        <taxon>Uroviricota</taxon>
        <taxon>Caudoviricetes</taxon>
        <taxon>Autographivirales</taxon>
        <taxon>Autographivirales incertae sedis</taxon>
        <taxon>Yinyavirus</taxon>
        <taxon>Yinyavirus AerP220</taxon>
    </lineage>
</organism>
<sequence length="171" mass="18210">MAVHVLTALPNQTEVYSELNYTRKKSEAVYSGLNLQLTSGTANNIITLLAAQPITSGSLAPFFNVTAGKLRPFNDNSTLFVKLNVVGFWTGGSSNRSLEFDVAGSLGNKIVENRLQNVPLDTFSFSLPLFVDIDGNLATNGAALTLRPNGDVFTVTSAVLIAAQVTTLTTI</sequence>
<evidence type="ECO:0000259" key="1">
    <source>
        <dbReference type="Pfam" id="PF16532"/>
    </source>
</evidence>
<dbReference type="InterPro" id="IPR032395">
    <property type="entry name" value="Phage_tail_NK"/>
</dbReference>
<proteinExistence type="predicted"/>
<keyword evidence="3" id="KW-1185">Reference proteome</keyword>
<accession>A0A9E7NLR3</accession>